<protein>
    <submittedName>
        <fullName evidence="1">Uncharacterized protein</fullName>
    </submittedName>
</protein>
<evidence type="ECO:0000313" key="1">
    <source>
        <dbReference type="EMBL" id="ABD10271.1"/>
    </source>
</evidence>
<organism evidence="1 2">
    <name type="scientific">Frankia casuarinae (strain DSM 45818 / CECT 9043 / HFP020203 / CcI3)</name>
    <dbReference type="NCBI Taxonomy" id="106370"/>
    <lineage>
        <taxon>Bacteria</taxon>
        <taxon>Bacillati</taxon>
        <taxon>Actinomycetota</taxon>
        <taxon>Actinomycetes</taxon>
        <taxon>Frankiales</taxon>
        <taxon>Frankiaceae</taxon>
        <taxon>Frankia</taxon>
    </lineage>
</organism>
<reference evidence="1 2" key="1">
    <citation type="journal article" date="2007" name="Genome Res.">
        <title>Genome characteristics of facultatively symbiotic Frankia sp. strains reflect host range and host plant biogeography.</title>
        <authorList>
            <person name="Normand P."/>
            <person name="Lapierre P."/>
            <person name="Tisa L.S."/>
            <person name="Gogarten J.P."/>
            <person name="Alloisio N."/>
            <person name="Bagnarol E."/>
            <person name="Bassi C.A."/>
            <person name="Berry A.M."/>
            <person name="Bickhart D.M."/>
            <person name="Choisne N."/>
            <person name="Couloux A."/>
            <person name="Cournoyer B."/>
            <person name="Cruveiller S."/>
            <person name="Daubin V."/>
            <person name="Demange N."/>
            <person name="Francino M.P."/>
            <person name="Goltsman E."/>
            <person name="Huang Y."/>
            <person name="Kopp O.R."/>
            <person name="Labarre L."/>
            <person name="Lapidus A."/>
            <person name="Lavire C."/>
            <person name="Marechal J."/>
            <person name="Martinez M."/>
            <person name="Mastronunzio J.E."/>
            <person name="Mullin B.C."/>
            <person name="Niemann J."/>
            <person name="Pujic P."/>
            <person name="Rawnsley T."/>
            <person name="Rouy Z."/>
            <person name="Schenowitz C."/>
            <person name="Sellstedt A."/>
            <person name="Tavares F."/>
            <person name="Tomkins J.P."/>
            <person name="Vallenet D."/>
            <person name="Valverde C."/>
            <person name="Wall L.G."/>
            <person name="Wang Y."/>
            <person name="Medigue C."/>
            <person name="Benson D.R."/>
        </authorList>
    </citation>
    <scope>NUCLEOTIDE SEQUENCE [LARGE SCALE GENOMIC DNA]</scope>
    <source>
        <strain evidence="2">DSM 45818 / CECT 9043 / CcI3</strain>
    </source>
</reference>
<dbReference type="RefSeq" id="WP_011435339.1">
    <property type="nucleotide sequence ID" value="NC_007777.1"/>
</dbReference>
<dbReference type="Proteomes" id="UP000001937">
    <property type="component" value="Chromosome"/>
</dbReference>
<dbReference type="HOGENOM" id="CLU_1249731_0_0_11"/>
<name>Q2JEM1_FRACC</name>
<dbReference type="EMBL" id="CP000249">
    <property type="protein sequence ID" value="ABD10271.1"/>
    <property type="molecule type" value="Genomic_DNA"/>
</dbReference>
<dbReference type="KEGG" id="fra:Francci3_0887"/>
<dbReference type="AlphaFoldDB" id="Q2JEM1"/>
<sequence length="265" mass="29412">MGEEKDAVVAVETVLAAATVGSVKVRLRSYFSSHYLYSAQFFSSEAGRIEVAARERGESPLFDPRHRAFVISSITASCAFLEAMVNELLEDIADGFADGVFSDYVSPLPDNTKRVIAVFWRKEKAGRVETVLEKSDVLTKLDMILATAGLPRIDTSRRPWQEVDLVIKIRNALTHYKPQSLGDDDVHYLTKKLQGGDRFQLNPLVSSGNPYFPDKALGHGCADWAWRSCKQLADEFSDALGIMPNYRRAVLSPESLSPDASRLLP</sequence>
<dbReference type="eggNOG" id="ENOG5033HX2">
    <property type="taxonomic scope" value="Bacteria"/>
</dbReference>
<evidence type="ECO:0000313" key="2">
    <source>
        <dbReference type="Proteomes" id="UP000001937"/>
    </source>
</evidence>
<gene>
    <name evidence="1" type="ordered locus">Francci3_0887</name>
</gene>
<proteinExistence type="predicted"/>
<dbReference type="STRING" id="106370.Francci3_0887"/>
<dbReference type="OrthoDB" id="3696550at2"/>
<keyword evidence="2" id="KW-1185">Reference proteome</keyword>
<accession>Q2JEM1</accession>